<evidence type="ECO:0000313" key="12">
    <source>
        <dbReference type="Proteomes" id="UP000268321"/>
    </source>
</evidence>
<keyword evidence="9" id="KW-0931">ER-Golgi transport</keyword>
<dbReference type="GO" id="GO:0006888">
    <property type="term" value="P:endoplasmic reticulum to Golgi vesicle-mediated transport"/>
    <property type="evidence" value="ECO:0007669"/>
    <property type="project" value="InterPro"/>
</dbReference>
<dbReference type="InterPro" id="IPR023601">
    <property type="entry name" value="Golgi_SNAP_su1"/>
</dbReference>
<name>A0A4P9ZAX7_9ASCO</name>
<keyword evidence="7 9" id="KW-0333">Golgi apparatus</keyword>
<keyword evidence="3 9" id="KW-0813">Transport</keyword>
<keyword evidence="12" id="KW-1185">Reference proteome</keyword>
<evidence type="ECO:0000256" key="4">
    <source>
        <dbReference type="ARBA" id="ARBA00022692"/>
    </source>
</evidence>
<evidence type="ECO:0000256" key="2">
    <source>
        <dbReference type="ARBA" id="ARBA00008473"/>
    </source>
</evidence>
<keyword evidence="5 9" id="KW-0653">Protein transport</keyword>
<dbReference type="Proteomes" id="UP000268321">
    <property type="component" value="Unassembled WGS sequence"/>
</dbReference>
<comment type="similarity">
    <text evidence="2 9">Belongs to the GOSR1 family.</text>
</comment>
<comment type="function">
    <text evidence="9">Involved in transport from the ER to the Golgi apparatus as well as in intra-Golgi transport. It belongs to a super-family of proteins called t-SNAREs or soluble NSF (N-ethylmaleimide-sensitive factor) attachment protein receptor.</text>
</comment>
<evidence type="ECO:0000256" key="1">
    <source>
        <dbReference type="ARBA" id="ARBA00004409"/>
    </source>
</evidence>
<dbReference type="GO" id="GO:0000139">
    <property type="term" value="C:Golgi membrane"/>
    <property type="evidence" value="ECO:0007669"/>
    <property type="project" value="UniProtKB-SubCell"/>
</dbReference>
<keyword evidence="8 9" id="KW-0472">Membrane</keyword>
<dbReference type="PANTHER" id="PTHR21094:SF2">
    <property type="entry name" value="GOLGI SNAP RECEPTOR COMPLEX MEMBER 1"/>
    <property type="match status" value="1"/>
</dbReference>
<dbReference type="GO" id="GO:0006906">
    <property type="term" value="P:vesicle fusion"/>
    <property type="evidence" value="ECO:0007669"/>
    <property type="project" value="TreeGrafter"/>
</dbReference>
<gene>
    <name evidence="11" type="ORF">METBISCDRAFT_23722</name>
</gene>
<feature type="transmembrane region" description="Helical" evidence="10">
    <location>
        <begin position="207"/>
        <end position="224"/>
    </location>
</feature>
<evidence type="ECO:0000256" key="9">
    <source>
        <dbReference type="PIRNR" id="PIRNR027109"/>
    </source>
</evidence>
<comment type="subcellular location">
    <subcellularLocation>
        <location evidence="1">Golgi apparatus membrane</location>
        <topology evidence="1">Single-pass type IV membrane protein</topology>
    </subcellularLocation>
</comment>
<reference evidence="12" key="1">
    <citation type="journal article" date="2018" name="Nat. Microbiol.">
        <title>Leveraging single-cell genomics to expand the fungal tree of life.</title>
        <authorList>
            <person name="Ahrendt S.R."/>
            <person name="Quandt C.A."/>
            <person name="Ciobanu D."/>
            <person name="Clum A."/>
            <person name="Salamov A."/>
            <person name="Andreopoulos B."/>
            <person name="Cheng J.F."/>
            <person name="Woyke T."/>
            <person name="Pelin A."/>
            <person name="Henrissat B."/>
            <person name="Reynolds N.K."/>
            <person name="Benny G.L."/>
            <person name="Smith M.E."/>
            <person name="James T.Y."/>
            <person name="Grigoriev I.V."/>
        </authorList>
    </citation>
    <scope>NUCLEOTIDE SEQUENCE [LARGE SCALE GENOMIC DNA]</scope>
    <source>
        <strain evidence="12">Baker2002</strain>
    </source>
</reference>
<dbReference type="PANTHER" id="PTHR21094">
    <property type="entry name" value="GOS-28 SNARE- RELATED"/>
    <property type="match status" value="1"/>
</dbReference>
<dbReference type="AlphaFoldDB" id="A0A4P9ZAX7"/>
<accession>A0A4P9ZAX7</accession>
<keyword evidence="6 10" id="KW-1133">Transmembrane helix</keyword>
<protein>
    <recommendedName>
        <fullName evidence="9">Golgi SNAP receptor complex member 1</fullName>
    </recommendedName>
</protein>
<dbReference type="Pfam" id="PF12352">
    <property type="entry name" value="V-SNARE_C"/>
    <property type="match status" value="1"/>
</dbReference>
<comment type="subunit">
    <text evidence="9">Component of several multiprotein Golgi SNARE complexes.</text>
</comment>
<dbReference type="OrthoDB" id="422156at2759"/>
<dbReference type="GO" id="GO:0031201">
    <property type="term" value="C:SNARE complex"/>
    <property type="evidence" value="ECO:0007669"/>
    <property type="project" value="TreeGrafter"/>
</dbReference>
<evidence type="ECO:0000256" key="8">
    <source>
        <dbReference type="ARBA" id="ARBA00023136"/>
    </source>
</evidence>
<evidence type="ECO:0000256" key="7">
    <source>
        <dbReference type="ARBA" id="ARBA00023034"/>
    </source>
</evidence>
<dbReference type="GO" id="GO:0005801">
    <property type="term" value="C:cis-Golgi network"/>
    <property type="evidence" value="ECO:0007669"/>
    <property type="project" value="InterPro"/>
</dbReference>
<evidence type="ECO:0000256" key="6">
    <source>
        <dbReference type="ARBA" id="ARBA00022989"/>
    </source>
</evidence>
<dbReference type="GO" id="GO:0005797">
    <property type="term" value="C:Golgi medial cisterna"/>
    <property type="evidence" value="ECO:0007669"/>
    <property type="project" value="TreeGrafter"/>
</dbReference>
<organism evidence="11 12">
    <name type="scientific">Metschnikowia bicuspidata</name>
    <dbReference type="NCBI Taxonomy" id="27322"/>
    <lineage>
        <taxon>Eukaryota</taxon>
        <taxon>Fungi</taxon>
        <taxon>Dikarya</taxon>
        <taxon>Ascomycota</taxon>
        <taxon>Saccharomycotina</taxon>
        <taxon>Pichiomycetes</taxon>
        <taxon>Metschnikowiaceae</taxon>
        <taxon>Metschnikowia</taxon>
    </lineage>
</organism>
<proteinExistence type="inferred from homology"/>
<evidence type="ECO:0000256" key="10">
    <source>
        <dbReference type="SAM" id="Phobius"/>
    </source>
</evidence>
<sequence length="225" mass="25343">MSSATFSQIRNSALLLENQTDKLLAQLSKTQQSGNAIGLDDTELAVVTEITQILEKRDEVIGKLKRTIDVDGAALPSRVQQVQRHKEVLADHRTSFLKIQSKINEERDRNNLLYLIRLDLSAHKQRNVSSTPAMSHNDYILEEGRRVEQANSFAERLLQQAFETRDELISQSNMLQNAQGRISNTIQQIPGIGVLISRINTRIKMDTIILASVISLCIFGLVFFS</sequence>
<evidence type="ECO:0000256" key="5">
    <source>
        <dbReference type="ARBA" id="ARBA00022927"/>
    </source>
</evidence>
<dbReference type="GO" id="GO:0015031">
    <property type="term" value="P:protein transport"/>
    <property type="evidence" value="ECO:0007669"/>
    <property type="project" value="UniProtKB-KW"/>
</dbReference>
<evidence type="ECO:0000313" key="11">
    <source>
        <dbReference type="EMBL" id="RKP29975.1"/>
    </source>
</evidence>
<dbReference type="GO" id="GO:0048219">
    <property type="term" value="P:inter-Golgi cisterna vesicle-mediated transport"/>
    <property type="evidence" value="ECO:0007669"/>
    <property type="project" value="TreeGrafter"/>
</dbReference>
<dbReference type="EMBL" id="ML004469">
    <property type="protein sequence ID" value="RKP29975.1"/>
    <property type="molecule type" value="Genomic_DNA"/>
</dbReference>
<evidence type="ECO:0000256" key="3">
    <source>
        <dbReference type="ARBA" id="ARBA00022448"/>
    </source>
</evidence>
<dbReference type="PIRSF" id="PIRSF027109">
    <property type="entry name" value="Golgi_SNARE"/>
    <property type="match status" value="1"/>
</dbReference>
<keyword evidence="4 10" id="KW-0812">Transmembrane</keyword>
<dbReference type="GO" id="GO:0005484">
    <property type="term" value="F:SNAP receptor activity"/>
    <property type="evidence" value="ECO:0007669"/>
    <property type="project" value="TreeGrafter"/>
</dbReference>